<gene>
    <name evidence="2" type="ORF">AAE3_LOCUS5843</name>
</gene>
<keyword evidence="3" id="KW-1185">Reference proteome</keyword>
<dbReference type="EMBL" id="CACVBS010000040">
    <property type="protein sequence ID" value="CAA7263563.1"/>
    <property type="molecule type" value="Genomic_DNA"/>
</dbReference>
<reference evidence="2 3" key="1">
    <citation type="submission" date="2020-01" db="EMBL/GenBank/DDBJ databases">
        <authorList>
            <person name="Gupta K D."/>
        </authorList>
    </citation>
    <scope>NUCLEOTIDE SEQUENCE [LARGE SCALE GENOMIC DNA]</scope>
</reference>
<evidence type="ECO:0000313" key="2">
    <source>
        <dbReference type="EMBL" id="CAA7263563.1"/>
    </source>
</evidence>
<feature type="region of interest" description="Disordered" evidence="1">
    <location>
        <begin position="151"/>
        <end position="174"/>
    </location>
</feature>
<protein>
    <submittedName>
        <fullName evidence="2">Uncharacterized protein</fullName>
    </submittedName>
</protein>
<dbReference type="OrthoDB" id="3133596at2759"/>
<evidence type="ECO:0000256" key="1">
    <source>
        <dbReference type="SAM" id="MobiDB-lite"/>
    </source>
</evidence>
<dbReference type="AlphaFoldDB" id="A0A8S0WJ59"/>
<comment type="caution">
    <text evidence="2">The sequence shown here is derived from an EMBL/GenBank/DDBJ whole genome shotgun (WGS) entry which is preliminary data.</text>
</comment>
<dbReference type="Proteomes" id="UP000467700">
    <property type="component" value="Unassembled WGS sequence"/>
</dbReference>
<sequence>MTEKGKHIGWFWIPAELFDMEKAYVGGHRSNYLTGSTANLLKDTDTVCLYSISLETTLAIFYTQNSRFCSDSWPVQRDTARDEDLINPARLKPSMHSFQDLLECDLHIPYHFVIANIGQKLYQLYGTGAIDFERDFPSLWKEYDGNHGDGASHLPGMDERAARPGMARWGRDGG</sequence>
<evidence type="ECO:0000313" key="3">
    <source>
        <dbReference type="Proteomes" id="UP000467700"/>
    </source>
</evidence>
<name>A0A8S0WJ59_CYCAE</name>
<proteinExistence type="predicted"/>
<organism evidence="2 3">
    <name type="scientific">Cyclocybe aegerita</name>
    <name type="common">Black poplar mushroom</name>
    <name type="synonym">Agrocybe aegerita</name>
    <dbReference type="NCBI Taxonomy" id="1973307"/>
    <lineage>
        <taxon>Eukaryota</taxon>
        <taxon>Fungi</taxon>
        <taxon>Dikarya</taxon>
        <taxon>Basidiomycota</taxon>
        <taxon>Agaricomycotina</taxon>
        <taxon>Agaricomycetes</taxon>
        <taxon>Agaricomycetidae</taxon>
        <taxon>Agaricales</taxon>
        <taxon>Agaricineae</taxon>
        <taxon>Bolbitiaceae</taxon>
        <taxon>Cyclocybe</taxon>
    </lineage>
</organism>
<accession>A0A8S0WJ59</accession>